<protein>
    <recommendedName>
        <fullName evidence="4">MipA/OmpV family protein</fullName>
    </recommendedName>
</protein>
<organism evidence="2 3">
    <name type="scientific">Eiseniibacteriota bacterium</name>
    <dbReference type="NCBI Taxonomy" id="2212470"/>
    <lineage>
        <taxon>Bacteria</taxon>
        <taxon>Candidatus Eiseniibacteriota</taxon>
    </lineage>
</organism>
<evidence type="ECO:0000256" key="1">
    <source>
        <dbReference type="SAM" id="SignalP"/>
    </source>
</evidence>
<dbReference type="EMBL" id="VBPB01000063">
    <property type="protein sequence ID" value="TMQ73541.1"/>
    <property type="molecule type" value="Genomic_DNA"/>
</dbReference>
<proteinExistence type="predicted"/>
<comment type="caution">
    <text evidence="2">The sequence shown here is derived from an EMBL/GenBank/DDBJ whole genome shotgun (WGS) entry which is preliminary data.</text>
</comment>
<evidence type="ECO:0000313" key="2">
    <source>
        <dbReference type="EMBL" id="TMQ73541.1"/>
    </source>
</evidence>
<dbReference type="InterPro" id="IPR011250">
    <property type="entry name" value="OMP/PagP_B-barrel"/>
</dbReference>
<accession>A0A538UCA4</accession>
<sequence>MPRASLARPRRTALAGHAAVLALALLTVAQPAAAIDGKLTLHLLRMEPSDRDARRFSNPGWGGGLQIVLPVPGMSRMVAGVAGFDIVNLLDETTSSYDPQSLLRVDQQTSQDYGRVFLGGEFGPHGHGALRPHVGANIALVFYGIHTDVVVPDDYNREQEIRQKLRDENELAFGYDFNAGLDINPWNKVLFDVGVRFLKSFNVPQQLGAGSVAIDPSYVEVYLGVGASLNWLGRTTGKGD</sequence>
<reference evidence="2 3" key="1">
    <citation type="journal article" date="2019" name="Nat. Microbiol.">
        <title>Mediterranean grassland soil C-N compound turnover is dependent on rainfall and depth, and is mediated by genomically divergent microorganisms.</title>
        <authorList>
            <person name="Diamond S."/>
            <person name="Andeer P.F."/>
            <person name="Li Z."/>
            <person name="Crits-Christoph A."/>
            <person name="Burstein D."/>
            <person name="Anantharaman K."/>
            <person name="Lane K.R."/>
            <person name="Thomas B.C."/>
            <person name="Pan C."/>
            <person name="Northen T.R."/>
            <person name="Banfield J.F."/>
        </authorList>
    </citation>
    <scope>NUCLEOTIDE SEQUENCE [LARGE SCALE GENOMIC DNA]</scope>
    <source>
        <strain evidence="2">WS_11</strain>
    </source>
</reference>
<evidence type="ECO:0008006" key="4">
    <source>
        <dbReference type="Google" id="ProtNLM"/>
    </source>
</evidence>
<dbReference type="AlphaFoldDB" id="A0A538UCA4"/>
<feature type="chain" id="PRO_5022222950" description="MipA/OmpV family protein" evidence="1">
    <location>
        <begin position="35"/>
        <end position="240"/>
    </location>
</feature>
<name>A0A538UCA4_UNCEI</name>
<evidence type="ECO:0000313" key="3">
    <source>
        <dbReference type="Proteomes" id="UP000319771"/>
    </source>
</evidence>
<feature type="signal peptide" evidence="1">
    <location>
        <begin position="1"/>
        <end position="34"/>
    </location>
</feature>
<dbReference type="Proteomes" id="UP000319771">
    <property type="component" value="Unassembled WGS sequence"/>
</dbReference>
<gene>
    <name evidence="2" type="ORF">E6K81_04225</name>
</gene>
<dbReference type="SUPFAM" id="SSF56925">
    <property type="entry name" value="OMPA-like"/>
    <property type="match status" value="1"/>
</dbReference>
<keyword evidence="1" id="KW-0732">Signal</keyword>